<dbReference type="eggNOG" id="ENOG50334KP">
    <property type="taxonomic scope" value="Bacteria"/>
</dbReference>
<evidence type="ECO:0000256" key="1">
    <source>
        <dbReference type="ARBA" id="ARBA00004651"/>
    </source>
</evidence>
<dbReference type="RefSeq" id="WP_013138452.1">
    <property type="nucleotide sequence ID" value="NC_014168.1"/>
</dbReference>
<evidence type="ECO:0000256" key="5">
    <source>
        <dbReference type="ARBA" id="ARBA00023136"/>
    </source>
</evidence>
<keyword evidence="3 6" id="KW-0812">Transmembrane</keyword>
<evidence type="ECO:0000256" key="6">
    <source>
        <dbReference type="SAM" id="Phobius"/>
    </source>
</evidence>
<keyword evidence="9" id="KW-1185">Reference proteome</keyword>
<dbReference type="NCBIfam" id="TIGR03954">
    <property type="entry name" value="integ_memb_HG"/>
    <property type="match status" value="1"/>
</dbReference>
<reference evidence="8 9" key="1">
    <citation type="journal article" date="2010" name="Stand. Genomic Sci.">
        <title>Complete genome sequence of Segniliparus rotundus type strain (CDC 1076).</title>
        <authorList>
            <person name="Sikorski J."/>
            <person name="Lapidus A."/>
            <person name="Copeland A."/>
            <person name="Misra M."/>
            <person name="Glavina Del Rio T."/>
            <person name="Nolan M."/>
            <person name="Lucas S."/>
            <person name="Chen F."/>
            <person name="Tice H."/>
            <person name="Cheng J.F."/>
            <person name="Jando M."/>
            <person name="Schneider S."/>
            <person name="Bruce D."/>
            <person name="Goodwin L."/>
            <person name="Pitluck S."/>
            <person name="Liolios K."/>
            <person name="Mikhailova N."/>
            <person name="Pati A."/>
            <person name="Ivanova N."/>
            <person name="Mavromatis K."/>
            <person name="Chen A."/>
            <person name="Palaniappan K."/>
            <person name="Chertkov O."/>
            <person name="Land M."/>
            <person name="Hauser L."/>
            <person name="Chang Y.J."/>
            <person name="Jeffries C.D."/>
            <person name="Brettin T."/>
            <person name="Detter J.C."/>
            <person name="Han C."/>
            <person name="Rohde M."/>
            <person name="Goker M."/>
            <person name="Bristow J."/>
            <person name="Eisen J.A."/>
            <person name="Markowitz V."/>
            <person name="Hugenholtz P."/>
            <person name="Kyrpides N.C."/>
            <person name="Klenk H.P."/>
        </authorList>
    </citation>
    <scope>NUCLEOTIDE SEQUENCE [LARGE SCALE GENOMIC DNA]</scope>
    <source>
        <strain evidence="9">ATCC BAA-972 / CDC 1076 / CIP 108378 / DSM 44985 / JCM 13578</strain>
    </source>
</reference>
<evidence type="ECO:0000313" key="8">
    <source>
        <dbReference type="EMBL" id="ADG97999.1"/>
    </source>
</evidence>
<evidence type="ECO:0000256" key="3">
    <source>
        <dbReference type="ARBA" id="ARBA00022692"/>
    </source>
</evidence>
<keyword evidence="5 6" id="KW-0472">Membrane</keyword>
<dbReference type="PANTHER" id="PTHR40077">
    <property type="entry name" value="MEMBRANE PROTEIN-RELATED"/>
    <property type="match status" value="1"/>
</dbReference>
<dbReference type="EMBL" id="CP001958">
    <property type="protein sequence ID" value="ADG97999.1"/>
    <property type="molecule type" value="Genomic_DNA"/>
</dbReference>
<proteinExistence type="predicted"/>
<keyword evidence="4 6" id="KW-1133">Transmembrane helix</keyword>
<dbReference type="Pfam" id="PF12823">
    <property type="entry name" value="DUF3817"/>
    <property type="match status" value="1"/>
</dbReference>
<feature type="domain" description="DUF3817" evidence="7">
    <location>
        <begin position="19"/>
        <end position="112"/>
    </location>
</feature>
<dbReference type="PANTHER" id="PTHR40077:SF2">
    <property type="entry name" value="MEMBRANE PROTEIN"/>
    <property type="match status" value="1"/>
</dbReference>
<dbReference type="OrthoDB" id="9342687at2"/>
<evidence type="ECO:0000256" key="2">
    <source>
        <dbReference type="ARBA" id="ARBA00022475"/>
    </source>
</evidence>
<feature type="transmembrane region" description="Helical" evidence="6">
    <location>
        <begin position="89"/>
        <end position="106"/>
    </location>
</feature>
<protein>
    <recommendedName>
        <fullName evidence="7">DUF3817 domain-containing protein</fullName>
    </recommendedName>
</protein>
<name>D6Z7R9_SEGRD</name>
<evidence type="ECO:0000259" key="7">
    <source>
        <dbReference type="Pfam" id="PF12823"/>
    </source>
</evidence>
<keyword evidence="2" id="KW-1003">Cell membrane</keyword>
<dbReference type="HOGENOM" id="CLU_120964_1_2_11"/>
<evidence type="ECO:0000256" key="4">
    <source>
        <dbReference type="ARBA" id="ARBA00022989"/>
    </source>
</evidence>
<gene>
    <name evidence="8" type="ordered locus">Srot_1536</name>
</gene>
<feature type="transmembrane region" description="Helical" evidence="6">
    <location>
        <begin position="24"/>
        <end position="45"/>
    </location>
</feature>
<dbReference type="AlphaFoldDB" id="D6Z7R9"/>
<dbReference type="KEGG" id="srt:Srot_1536"/>
<dbReference type="GO" id="GO:0005886">
    <property type="term" value="C:plasma membrane"/>
    <property type="evidence" value="ECO:0007669"/>
    <property type="project" value="UniProtKB-SubCell"/>
</dbReference>
<accession>D6Z7R9</accession>
<dbReference type="STRING" id="640132.Srot_1536"/>
<comment type="subcellular location">
    <subcellularLocation>
        <location evidence="1">Cell membrane</location>
        <topology evidence="1">Multi-pass membrane protein</topology>
    </subcellularLocation>
</comment>
<dbReference type="InterPro" id="IPR023845">
    <property type="entry name" value="DUF3817_TM"/>
</dbReference>
<feature type="transmembrane region" description="Helical" evidence="6">
    <location>
        <begin position="57"/>
        <end position="77"/>
    </location>
</feature>
<evidence type="ECO:0000313" key="9">
    <source>
        <dbReference type="Proteomes" id="UP000002247"/>
    </source>
</evidence>
<dbReference type="Proteomes" id="UP000002247">
    <property type="component" value="Chromosome"/>
</dbReference>
<organism evidence="8 9">
    <name type="scientific">Segniliparus rotundus (strain ATCC BAA-972 / CDC 1076 / CIP 108378 / DSM 44985 / JCM 13578)</name>
    <dbReference type="NCBI Taxonomy" id="640132"/>
    <lineage>
        <taxon>Bacteria</taxon>
        <taxon>Bacillati</taxon>
        <taxon>Actinomycetota</taxon>
        <taxon>Actinomycetes</taxon>
        <taxon>Mycobacteriales</taxon>
        <taxon>Segniliparaceae</taxon>
        <taxon>Segniliparus</taxon>
    </lineage>
</organism>
<sequence>MTEPPPSRRFTPAQILAALRRFQVMAWATGVWLLVLTAEVAYHYLVIPHFGGVRPSWAKYIGVAHGWFYFIYLITALDLSLKARFQPKRTLVTLIAGTVPFLSFIIERKRTREVRSSIAGAHAETAL</sequence>